<sequence>MLQMEYKFKHSLVVMGQLARDTARTPPSEDDSPLEYVDRSLTILGRTFDAYNQRMRQEFLSQREFTASQFRGVEKKIEEVEKKMDRRFEEVEKKMDRRFEEVEKKMDRRFEEVEKKIDKQEGEIRDIKVQVENAAAITRNGRLRRMHQPINLIKVLKPTADLNEFVWTSHPQVPKHIKNVYILGQRAKGIFEPSWDKTPNEQKPYAKRRALNIIESLAKFYNVVLYSDEESESDATEVILQDWNVDDCMEALLDEWGMDWQMVLNFGRQHIQPQPQQAGAKRTGNASSREEKKKAREGGQEKVD</sequence>
<protein>
    <submittedName>
        <fullName evidence="3">Uncharacterized protein</fullName>
    </submittedName>
</protein>
<accession>A0ABR4A4Q8</accession>
<comment type="caution">
    <text evidence="3">The sequence shown here is derived from an EMBL/GenBank/DDBJ whole genome shotgun (WGS) entry which is preliminary data.</text>
</comment>
<dbReference type="Proteomes" id="UP001590950">
    <property type="component" value="Unassembled WGS sequence"/>
</dbReference>
<dbReference type="Gene3D" id="1.20.120.20">
    <property type="entry name" value="Apolipoprotein"/>
    <property type="match status" value="1"/>
</dbReference>
<reference evidence="3 4" key="1">
    <citation type="submission" date="2024-09" db="EMBL/GenBank/DDBJ databases">
        <title>Rethinking Asexuality: The Enigmatic Case of Functional Sexual Genes in Lepraria (Stereocaulaceae).</title>
        <authorList>
            <person name="Doellman M."/>
            <person name="Sun Y."/>
            <person name="Barcenas-Pena A."/>
            <person name="Lumbsch H.T."/>
            <person name="Grewe F."/>
        </authorList>
    </citation>
    <scope>NUCLEOTIDE SEQUENCE [LARGE SCALE GENOMIC DNA]</scope>
    <source>
        <strain evidence="3 4">Mercado 3170</strain>
    </source>
</reference>
<evidence type="ECO:0000313" key="3">
    <source>
        <dbReference type="EMBL" id="KAL2040405.1"/>
    </source>
</evidence>
<keyword evidence="1" id="KW-0175">Coiled coil</keyword>
<proteinExistence type="predicted"/>
<keyword evidence="4" id="KW-1185">Reference proteome</keyword>
<organism evidence="3 4">
    <name type="scientific">Stereocaulon virgatum</name>
    <dbReference type="NCBI Taxonomy" id="373712"/>
    <lineage>
        <taxon>Eukaryota</taxon>
        <taxon>Fungi</taxon>
        <taxon>Dikarya</taxon>
        <taxon>Ascomycota</taxon>
        <taxon>Pezizomycotina</taxon>
        <taxon>Lecanoromycetes</taxon>
        <taxon>OSLEUM clade</taxon>
        <taxon>Lecanoromycetidae</taxon>
        <taxon>Lecanorales</taxon>
        <taxon>Lecanorineae</taxon>
        <taxon>Stereocaulaceae</taxon>
        <taxon>Stereocaulon</taxon>
    </lineage>
</organism>
<evidence type="ECO:0000256" key="2">
    <source>
        <dbReference type="SAM" id="MobiDB-lite"/>
    </source>
</evidence>
<feature type="region of interest" description="Disordered" evidence="2">
    <location>
        <begin position="271"/>
        <end position="304"/>
    </location>
</feature>
<evidence type="ECO:0000313" key="4">
    <source>
        <dbReference type="Proteomes" id="UP001590950"/>
    </source>
</evidence>
<feature type="coiled-coil region" evidence="1">
    <location>
        <begin position="77"/>
        <end position="130"/>
    </location>
</feature>
<dbReference type="EMBL" id="JBEFKJ010000021">
    <property type="protein sequence ID" value="KAL2040405.1"/>
    <property type="molecule type" value="Genomic_DNA"/>
</dbReference>
<name>A0ABR4A4Q8_9LECA</name>
<gene>
    <name evidence="3" type="ORF">N7G274_006848</name>
</gene>
<evidence type="ECO:0000256" key="1">
    <source>
        <dbReference type="SAM" id="Coils"/>
    </source>
</evidence>
<feature type="compositionally biased region" description="Basic and acidic residues" evidence="2">
    <location>
        <begin position="288"/>
        <end position="304"/>
    </location>
</feature>